<organism evidence="3 4">
    <name type="scientific">Perkinsus olseni</name>
    <name type="common">Perkinsus atlanticus</name>
    <dbReference type="NCBI Taxonomy" id="32597"/>
    <lineage>
        <taxon>Eukaryota</taxon>
        <taxon>Sar</taxon>
        <taxon>Alveolata</taxon>
        <taxon>Perkinsozoa</taxon>
        <taxon>Perkinsea</taxon>
        <taxon>Perkinsida</taxon>
        <taxon>Perkinsidae</taxon>
        <taxon>Perkinsus</taxon>
    </lineage>
</organism>
<dbReference type="GO" id="GO:0003676">
    <property type="term" value="F:nucleic acid binding"/>
    <property type="evidence" value="ECO:0007669"/>
    <property type="project" value="InterPro"/>
</dbReference>
<gene>
    <name evidence="3" type="ORF">FOZ62_018260</name>
</gene>
<dbReference type="InterPro" id="IPR001878">
    <property type="entry name" value="Znf_CCHC"/>
</dbReference>
<feature type="compositionally biased region" description="Basic and acidic residues" evidence="1">
    <location>
        <begin position="569"/>
        <end position="584"/>
    </location>
</feature>
<dbReference type="SUPFAM" id="SSF56672">
    <property type="entry name" value="DNA/RNA polymerases"/>
    <property type="match status" value="1"/>
</dbReference>
<protein>
    <recommendedName>
        <fullName evidence="2">CCHC-type domain-containing protein</fullName>
    </recommendedName>
</protein>
<dbReference type="CDD" id="cd00303">
    <property type="entry name" value="retropepsin_like"/>
    <property type="match status" value="1"/>
</dbReference>
<accession>A0A7J6TJK6</accession>
<dbReference type="SMART" id="SM00343">
    <property type="entry name" value="ZnF_C2HC"/>
    <property type="match status" value="1"/>
</dbReference>
<dbReference type="Gene3D" id="2.40.70.10">
    <property type="entry name" value="Acid Proteases"/>
    <property type="match status" value="1"/>
</dbReference>
<feature type="region of interest" description="Disordered" evidence="1">
    <location>
        <begin position="555"/>
        <end position="599"/>
    </location>
</feature>
<dbReference type="InterPro" id="IPR043502">
    <property type="entry name" value="DNA/RNA_pol_sf"/>
</dbReference>
<reference evidence="3 4" key="1">
    <citation type="submission" date="2020-04" db="EMBL/GenBank/DDBJ databases">
        <title>Perkinsus olseni comparative genomics.</title>
        <authorList>
            <person name="Bogema D.R."/>
        </authorList>
    </citation>
    <scope>NUCLEOTIDE SEQUENCE [LARGE SCALE GENOMIC DNA]</scope>
    <source>
        <strain evidence="3">ATCC PRA-205</strain>
    </source>
</reference>
<feature type="region of interest" description="Disordered" evidence="1">
    <location>
        <begin position="757"/>
        <end position="777"/>
    </location>
</feature>
<sequence>MPGLDFSGQRQAPQTSLETDIDDSKIKPTPTTGNDNKIEPTPTTGNDNKIEPTPTTGNDNKIEPTLTSGGNDNKIEPTLTSGGNDNKTKVALTSGGHDNKPGTTPNLDDGIDALRESYPARTSDIHLRADPTFGRHRSTLSIGHHQPYGSHGNRDSTLAIEQKLDAITDALTRLSTALAMSTAPQPITNQGPNTGVSTAGMHNQTFIEQGPTHYPPQLTGGYCHGCGQTPCAYPVSDDRLQREMKTVKALKAPEKGKFMGMTDQRSGLSFRLEVTRNCGRLSPIVAHHYLREYVSSDVHKSVGIMDEWPHNCEIDYCNSINAIWSHLITVYSGQSTSEKLLESWNYLHQGEKESVQNYINRVCSAQEELTLAGNTRSESEVRAKLRCGLRDQRLQSDMLPYNNAPLPAFIATMTQKVIDYDRQAGRCPTSGVLHQNQAPQFQLGWANPPINAALTPTLTTTSLSADLDDIFLNGVQAGPLPDGSVGCARGCKDPFCKGPRTCALQRPILPTGSCPNCARIHGGSKEDCSAFRKVCARCNQVGHFAAACRSQPVLGGRRANKGKGKGKGKNKDRDSGKVDKKPDEPNGDNPLPPAVTMDGLVGSDEPLMEIYSLEVSTCNVDTDTAASLRGTRVQTTIPAQLVTTDKNGEIRRSAKVLIRTLWDSGASGNFLRYDAVERILGRPPICGGSSGSATLADGSTIEAVGVCRLNLFTPKCTATIMAFVVKDLTTPLVLGTPGLRALGARLDFATNGTVSITTGHSSTRSPEPNPPPALSVGTLTPSPFNCPPGRYRYCGSARCFTSSINSIDSLDDIIGHDHSEDATSFLHSPSFKSPVQPVVPPYACIHIDTLRDGRFIVDFEVSHGGLKDTAGRGWRSAVARAAKALSRLSREEQLQADRAINDLLASGYVGYMTLRDTARPPPPRVINNLYCNNALVKDSHSAIDSYLKDSLPVFIGAQFVFKRSATTPCRIVYDCRPVNGLLKIPTSTRWCLHKYLLDCTTHPVATFLDIRQAYNQLPPSTTSRPNPRPILVIWVSVAFGLGPSGGALELATAHVNLEAEHVLSQLRPPLHDGTKTLSACPPWPTIYDVPEYDYARPILKSSFNKENSVSELKVLRGLSTKLTWRDYVDDWVIMGHHTLQVIYCREVLTACANSHKFTFPPTKCYDTWRLPVDGATTLGYILTSDDRLLPKVSVETLSNAATKRTASQVLAGLYDPLGKFLESNMHGRFIWRKTVNSVRMTYADATKGSWERVLPSPIIDEINEWCDNIRNLQPIPRFVPVRPGPLLEASGTTHRCEIVISCDASGTAWFMESRSRLDSLPFSPRLRARGGLFPCTASGLDVNLTTPRKELHALHQAAKEASDIYLSCGLDQSMSCSITICTDSLINLQRLQWIAGKSKAEVMGHLKKRHMTTHDVDKLVNIRDLLLRITIPVRIIHIPSEVNLADAGSRCKPQGPDQDCLGLLQIILDSPNERPTYQPVPWSSPTCSLPDGVSSNAQLCPLSPRAGALPVPLPEDSEDQVPTLSSDEQEKVDALISDSVKEDKTFGAIHSFLISGTITLPFTSERLRRAATQYEIDENGQLYRIVLQRPDGSIVKQRVVGEDRPLLLKLVGRIHVDHHHLGARQLMLKVKEKYHFKSLPAIVRRCLRLCRPCVKANAIRQYNSTAGAHHVKDIGPLQVIGID</sequence>
<dbReference type="EMBL" id="JABANM010006714">
    <property type="protein sequence ID" value="KAF4745489.1"/>
    <property type="molecule type" value="Genomic_DNA"/>
</dbReference>
<dbReference type="InterPro" id="IPR021109">
    <property type="entry name" value="Peptidase_aspartic_dom_sf"/>
</dbReference>
<evidence type="ECO:0000313" key="4">
    <source>
        <dbReference type="Proteomes" id="UP000574390"/>
    </source>
</evidence>
<feature type="compositionally biased region" description="Polar residues" evidence="1">
    <location>
        <begin position="757"/>
        <end position="766"/>
    </location>
</feature>
<dbReference type="GO" id="GO:0008270">
    <property type="term" value="F:zinc ion binding"/>
    <property type="evidence" value="ECO:0007669"/>
    <property type="project" value="InterPro"/>
</dbReference>
<feature type="non-terminal residue" evidence="3">
    <location>
        <position position="1683"/>
    </location>
</feature>
<proteinExistence type="predicted"/>
<dbReference type="Proteomes" id="UP000574390">
    <property type="component" value="Unassembled WGS sequence"/>
</dbReference>
<evidence type="ECO:0000313" key="3">
    <source>
        <dbReference type="EMBL" id="KAF4745489.1"/>
    </source>
</evidence>
<feature type="domain" description="CCHC-type" evidence="2">
    <location>
        <begin position="534"/>
        <end position="550"/>
    </location>
</feature>
<feature type="compositionally biased region" description="Basic residues" evidence="1">
    <location>
        <begin position="558"/>
        <end position="568"/>
    </location>
</feature>
<name>A0A7J6TJK6_PEROL</name>
<feature type="compositionally biased region" description="Polar residues" evidence="1">
    <location>
        <begin position="8"/>
        <end position="18"/>
    </location>
</feature>
<comment type="caution">
    <text evidence="3">The sequence shown here is derived from an EMBL/GenBank/DDBJ whole genome shotgun (WGS) entry which is preliminary data.</text>
</comment>
<evidence type="ECO:0000256" key="1">
    <source>
        <dbReference type="SAM" id="MobiDB-lite"/>
    </source>
</evidence>
<feature type="compositionally biased region" description="Polar residues" evidence="1">
    <location>
        <begin position="29"/>
        <end position="71"/>
    </location>
</feature>
<feature type="region of interest" description="Disordered" evidence="1">
    <location>
        <begin position="1"/>
        <end position="108"/>
    </location>
</feature>
<evidence type="ECO:0000259" key="2">
    <source>
        <dbReference type="SMART" id="SM00343"/>
    </source>
</evidence>